<dbReference type="InterPro" id="IPR036635">
    <property type="entry name" value="MurB_C_sf"/>
</dbReference>
<evidence type="ECO:0000256" key="3">
    <source>
        <dbReference type="ARBA" id="ARBA00004496"/>
    </source>
</evidence>
<dbReference type="Pfam" id="PF01565">
    <property type="entry name" value="FAD_binding_4"/>
    <property type="match status" value="1"/>
</dbReference>
<dbReference type="GO" id="GO:0071555">
    <property type="term" value="P:cell wall organization"/>
    <property type="evidence" value="ECO:0007669"/>
    <property type="project" value="UniProtKB-KW"/>
</dbReference>
<keyword evidence="8 19" id="KW-0132">Cell division</keyword>
<dbReference type="GO" id="GO:0008360">
    <property type="term" value="P:regulation of cell shape"/>
    <property type="evidence" value="ECO:0007669"/>
    <property type="project" value="UniProtKB-KW"/>
</dbReference>
<reference evidence="22" key="1">
    <citation type="submission" date="2017-02" db="EMBL/GenBank/DDBJ databases">
        <title>Comparative genomics and description of representatives of a novel lineage of planctomycetes thriving in anoxic sediments.</title>
        <authorList>
            <person name="Spring S."/>
            <person name="Bunk B."/>
            <person name="Sproer C."/>
            <person name="Klenk H.-P."/>
        </authorList>
    </citation>
    <scope>NUCLEOTIDE SEQUENCE [LARGE SCALE GENOMIC DNA]</scope>
    <source>
        <strain evidence="22">L21-RPul-D3</strain>
    </source>
</reference>
<dbReference type="Gene3D" id="3.90.78.10">
    <property type="entry name" value="UDP-N-acetylenolpyruvoylglucosamine reductase, C-terminal domain"/>
    <property type="match status" value="1"/>
</dbReference>
<organism evidence="21 22">
    <name type="scientific">Sedimentisphaera cyanobacteriorum</name>
    <dbReference type="NCBI Taxonomy" id="1940790"/>
    <lineage>
        <taxon>Bacteria</taxon>
        <taxon>Pseudomonadati</taxon>
        <taxon>Planctomycetota</taxon>
        <taxon>Phycisphaerae</taxon>
        <taxon>Sedimentisphaerales</taxon>
        <taxon>Sedimentisphaeraceae</taxon>
        <taxon>Sedimentisphaera</taxon>
    </lineage>
</organism>
<evidence type="ECO:0000256" key="14">
    <source>
        <dbReference type="ARBA" id="ARBA00023002"/>
    </source>
</evidence>
<dbReference type="OrthoDB" id="9804753at2"/>
<keyword evidence="16 19" id="KW-0961">Cell wall biogenesis/degradation</keyword>
<dbReference type="InterPro" id="IPR016167">
    <property type="entry name" value="FAD-bd_PCMH_sub1"/>
</dbReference>
<dbReference type="InterPro" id="IPR036318">
    <property type="entry name" value="FAD-bd_PCMH-like_sf"/>
</dbReference>
<evidence type="ECO:0000256" key="11">
    <source>
        <dbReference type="ARBA" id="ARBA00022857"/>
    </source>
</evidence>
<dbReference type="AlphaFoldDB" id="A0A1Q2HLE6"/>
<keyword evidence="10 19" id="KW-0274">FAD</keyword>
<dbReference type="NCBIfam" id="NF010480">
    <property type="entry name" value="PRK13905.1"/>
    <property type="match status" value="1"/>
</dbReference>
<comment type="similarity">
    <text evidence="19">Belongs to the MurB family.</text>
</comment>
<dbReference type="PROSITE" id="PS51387">
    <property type="entry name" value="FAD_PCMH"/>
    <property type="match status" value="1"/>
</dbReference>
<dbReference type="GO" id="GO:0071949">
    <property type="term" value="F:FAD binding"/>
    <property type="evidence" value="ECO:0007669"/>
    <property type="project" value="InterPro"/>
</dbReference>
<evidence type="ECO:0000256" key="1">
    <source>
        <dbReference type="ARBA" id="ARBA00001974"/>
    </source>
</evidence>
<comment type="cofactor">
    <cofactor evidence="1 19">
        <name>FAD</name>
        <dbReference type="ChEBI" id="CHEBI:57692"/>
    </cofactor>
</comment>
<sequence>MSLFSDLDFVKENYPLAGHTWYGVGGNAEYFAPVQNINELRRAITRASQQNLDIKVLGQGSNVLVREEGVKGLVVKLEGDFSKFEFRGGAIIAGSGVNLGKLVLESVREGLAGLESLTGIPGSLGGAVKMNAGGRFGEIGTSVESVELIDMQGSTFSKHKPELVFSYRQNNIYESIITSVELSLTPADSEMLLKRVQEIWIYKKNHQPVNRRTAGCVFRNVSGRSAGEIIESCGLKGAENGKAKLSEKHCNIIIAEEGCTSSDIIGLIEKIREKVRELADIDLQLEIDMW</sequence>
<evidence type="ECO:0000313" key="22">
    <source>
        <dbReference type="Proteomes" id="UP000188273"/>
    </source>
</evidence>
<evidence type="ECO:0000256" key="16">
    <source>
        <dbReference type="ARBA" id="ARBA00023316"/>
    </source>
</evidence>
<keyword evidence="14 19" id="KW-0560">Oxidoreductase</keyword>
<keyword evidence="11 19" id="KW-0521">NADP</keyword>
<dbReference type="UniPathway" id="UPA00219"/>
<comment type="function">
    <text evidence="2 19">Cell wall formation.</text>
</comment>
<comment type="catalytic activity">
    <reaction evidence="18 19">
        <text>UDP-N-acetyl-alpha-D-muramate + NADP(+) = UDP-N-acetyl-3-O-(1-carboxyvinyl)-alpha-D-glucosamine + NADPH + H(+)</text>
        <dbReference type="Rhea" id="RHEA:12248"/>
        <dbReference type="ChEBI" id="CHEBI:15378"/>
        <dbReference type="ChEBI" id="CHEBI:57783"/>
        <dbReference type="ChEBI" id="CHEBI:58349"/>
        <dbReference type="ChEBI" id="CHEBI:68483"/>
        <dbReference type="ChEBI" id="CHEBI:70757"/>
        <dbReference type="EC" id="1.3.1.98"/>
    </reaction>
</comment>
<dbReference type="GO" id="GO:0009252">
    <property type="term" value="P:peptidoglycan biosynthetic process"/>
    <property type="evidence" value="ECO:0007669"/>
    <property type="project" value="UniProtKB-UniRule"/>
</dbReference>
<dbReference type="GO" id="GO:0005829">
    <property type="term" value="C:cytosol"/>
    <property type="evidence" value="ECO:0007669"/>
    <property type="project" value="TreeGrafter"/>
</dbReference>
<dbReference type="SUPFAM" id="SSF56176">
    <property type="entry name" value="FAD-binding/transporter-associated domain-like"/>
    <property type="match status" value="1"/>
</dbReference>
<dbReference type="PANTHER" id="PTHR21071:SF4">
    <property type="entry name" value="UDP-N-ACETYLENOLPYRUVOYLGLUCOSAMINE REDUCTASE"/>
    <property type="match status" value="1"/>
</dbReference>
<keyword evidence="13 19" id="KW-0573">Peptidoglycan synthesis</keyword>
<evidence type="ECO:0000256" key="5">
    <source>
        <dbReference type="ARBA" id="ARBA00012518"/>
    </source>
</evidence>
<dbReference type="EMBL" id="CP019633">
    <property type="protein sequence ID" value="AQQ08287.1"/>
    <property type="molecule type" value="Genomic_DNA"/>
</dbReference>
<evidence type="ECO:0000313" key="21">
    <source>
        <dbReference type="EMBL" id="AQQ08287.1"/>
    </source>
</evidence>
<dbReference type="EC" id="1.3.1.98" evidence="5 19"/>
<evidence type="ECO:0000256" key="8">
    <source>
        <dbReference type="ARBA" id="ARBA00022618"/>
    </source>
</evidence>
<dbReference type="Gene3D" id="3.30.43.10">
    <property type="entry name" value="Uridine Diphospho-n-acetylenolpyruvylglucosamine Reductase, domain 2"/>
    <property type="match status" value="1"/>
</dbReference>
<evidence type="ECO:0000256" key="17">
    <source>
        <dbReference type="ARBA" id="ARBA00031026"/>
    </source>
</evidence>
<keyword evidence="22" id="KW-1185">Reference proteome</keyword>
<dbReference type="HAMAP" id="MF_00037">
    <property type="entry name" value="MurB"/>
    <property type="match status" value="1"/>
</dbReference>
<comment type="subcellular location">
    <subcellularLocation>
        <location evidence="3 19">Cytoplasm</location>
    </subcellularLocation>
</comment>
<evidence type="ECO:0000259" key="20">
    <source>
        <dbReference type="PROSITE" id="PS51387"/>
    </source>
</evidence>
<dbReference type="InterPro" id="IPR016166">
    <property type="entry name" value="FAD-bd_PCMH"/>
</dbReference>
<dbReference type="InterPro" id="IPR016169">
    <property type="entry name" value="FAD-bd_PCMH_sub2"/>
</dbReference>
<dbReference type="PANTHER" id="PTHR21071">
    <property type="entry name" value="UDP-N-ACETYLENOLPYRUVOYLGLUCOSAMINE REDUCTASE"/>
    <property type="match status" value="1"/>
</dbReference>
<evidence type="ECO:0000256" key="7">
    <source>
        <dbReference type="ARBA" id="ARBA00022490"/>
    </source>
</evidence>
<dbReference type="InterPro" id="IPR003170">
    <property type="entry name" value="MurB"/>
</dbReference>
<dbReference type="Proteomes" id="UP000188273">
    <property type="component" value="Chromosome"/>
</dbReference>
<evidence type="ECO:0000256" key="18">
    <source>
        <dbReference type="ARBA" id="ARBA00048914"/>
    </source>
</evidence>
<dbReference type="Gene3D" id="3.30.465.10">
    <property type="match status" value="1"/>
</dbReference>
<dbReference type="STRING" id="1940790.L21SP3_00063"/>
<feature type="active site" evidence="19">
    <location>
        <position position="168"/>
    </location>
</feature>
<dbReference type="InterPro" id="IPR011601">
    <property type="entry name" value="MurB_C"/>
</dbReference>
<evidence type="ECO:0000256" key="15">
    <source>
        <dbReference type="ARBA" id="ARBA00023306"/>
    </source>
</evidence>
<evidence type="ECO:0000256" key="19">
    <source>
        <dbReference type="HAMAP-Rule" id="MF_00037"/>
    </source>
</evidence>
<protein>
    <recommendedName>
        <fullName evidence="6 19">UDP-N-acetylenolpyruvoylglucosamine reductase</fullName>
        <ecNumber evidence="5 19">1.3.1.98</ecNumber>
    </recommendedName>
    <alternativeName>
        <fullName evidence="17 19">UDP-N-acetylmuramate dehydrogenase</fullName>
    </alternativeName>
</protein>
<keyword evidence="12 19" id="KW-0133">Cell shape</keyword>
<dbReference type="RefSeq" id="WP_077538416.1">
    <property type="nucleotide sequence ID" value="NZ_CP019633.1"/>
</dbReference>
<gene>
    <name evidence="19 21" type="primary">murB</name>
    <name evidence="21" type="ORF">L21SP3_00063</name>
</gene>
<evidence type="ECO:0000256" key="12">
    <source>
        <dbReference type="ARBA" id="ARBA00022960"/>
    </source>
</evidence>
<dbReference type="NCBIfam" id="TIGR00179">
    <property type="entry name" value="murB"/>
    <property type="match status" value="1"/>
</dbReference>
<evidence type="ECO:0000256" key="6">
    <source>
        <dbReference type="ARBA" id="ARBA00015188"/>
    </source>
</evidence>
<dbReference type="Pfam" id="PF02873">
    <property type="entry name" value="MurB_C"/>
    <property type="match status" value="1"/>
</dbReference>
<dbReference type="InterPro" id="IPR006094">
    <property type="entry name" value="Oxid_FAD_bind_N"/>
</dbReference>
<keyword evidence="15 19" id="KW-0131">Cell cycle</keyword>
<evidence type="ECO:0000256" key="10">
    <source>
        <dbReference type="ARBA" id="ARBA00022827"/>
    </source>
</evidence>
<evidence type="ECO:0000256" key="9">
    <source>
        <dbReference type="ARBA" id="ARBA00022630"/>
    </source>
</evidence>
<evidence type="ECO:0000256" key="2">
    <source>
        <dbReference type="ARBA" id="ARBA00003921"/>
    </source>
</evidence>
<dbReference type="GO" id="GO:0051301">
    <property type="term" value="P:cell division"/>
    <property type="evidence" value="ECO:0007669"/>
    <property type="project" value="UniProtKB-KW"/>
</dbReference>
<dbReference type="SUPFAM" id="SSF56194">
    <property type="entry name" value="Uridine diphospho-N-Acetylenolpyruvylglucosamine reductase, MurB, C-terminal domain"/>
    <property type="match status" value="1"/>
</dbReference>
<dbReference type="KEGG" id="pbu:L21SP3_00063"/>
<feature type="active site" description="Proton donor" evidence="19">
    <location>
        <position position="216"/>
    </location>
</feature>
<keyword evidence="9 19" id="KW-0285">Flavoprotein</keyword>
<accession>A0A1Q2HLE6</accession>
<comment type="pathway">
    <text evidence="4 19">Cell wall biogenesis; peptidoglycan biosynthesis.</text>
</comment>
<evidence type="ECO:0000256" key="4">
    <source>
        <dbReference type="ARBA" id="ARBA00004752"/>
    </source>
</evidence>
<evidence type="ECO:0000256" key="13">
    <source>
        <dbReference type="ARBA" id="ARBA00022984"/>
    </source>
</evidence>
<dbReference type="GO" id="GO:0008762">
    <property type="term" value="F:UDP-N-acetylmuramate dehydrogenase activity"/>
    <property type="evidence" value="ECO:0007669"/>
    <property type="project" value="UniProtKB-UniRule"/>
</dbReference>
<keyword evidence="7 19" id="KW-0963">Cytoplasm</keyword>
<feature type="domain" description="FAD-binding PCMH-type" evidence="20">
    <location>
        <begin position="23"/>
        <end position="187"/>
    </location>
</feature>
<proteinExistence type="inferred from homology"/>
<name>A0A1Q2HLE6_9BACT</name>
<feature type="active site" evidence="19">
    <location>
        <position position="286"/>
    </location>
</feature>